<protein>
    <submittedName>
        <fullName evidence="2">DUF2238 domain-containing protein</fullName>
    </submittedName>
</protein>
<dbReference type="RefSeq" id="WP_143489393.1">
    <property type="nucleotide sequence ID" value="NZ_VJOY01000012.1"/>
</dbReference>
<dbReference type="OrthoDB" id="9786473at2"/>
<dbReference type="Proteomes" id="UP000315235">
    <property type="component" value="Unassembled WGS sequence"/>
</dbReference>
<keyword evidence="1" id="KW-0812">Transmembrane</keyword>
<feature type="transmembrane region" description="Helical" evidence="1">
    <location>
        <begin position="35"/>
        <end position="51"/>
    </location>
</feature>
<comment type="caution">
    <text evidence="2">The sequence shown here is derived from an EMBL/GenBank/DDBJ whole genome shotgun (WGS) entry which is preliminary data.</text>
</comment>
<feature type="transmembrane region" description="Helical" evidence="1">
    <location>
        <begin position="12"/>
        <end position="29"/>
    </location>
</feature>
<keyword evidence="1" id="KW-0472">Membrane</keyword>
<dbReference type="InterPro" id="IPR014509">
    <property type="entry name" value="YjdF-like"/>
</dbReference>
<name>A0A553GVW4_9PSED</name>
<organism evidence="2 3">
    <name type="scientific">Pseudomonas mangiferae</name>
    <dbReference type="NCBI Taxonomy" id="2593654"/>
    <lineage>
        <taxon>Bacteria</taxon>
        <taxon>Pseudomonadati</taxon>
        <taxon>Pseudomonadota</taxon>
        <taxon>Gammaproteobacteria</taxon>
        <taxon>Pseudomonadales</taxon>
        <taxon>Pseudomonadaceae</taxon>
        <taxon>Pseudomonas</taxon>
    </lineage>
</organism>
<dbReference type="PIRSF" id="PIRSF020606">
    <property type="entry name" value="UCP020606"/>
    <property type="match status" value="1"/>
</dbReference>
<feature type="transmembrane region" description="Helical" evidence="1">
    <location>
        <begin position="112"/>
        <end position="132"/>
    </location>
</feature>
<evidence type="ECO:0000313" key="3">
    <source>
        <dbReference type="Proteomes" id="UP000315235"/>
    </source>
</evidence>
<gene>
    <name evidence="2" type="ORF">FM069_16115</name>
</gene>
<feature type="transmembrane region" description="Helical" evidence="1">
    <location>
        <begin position="139"/>
        <end position="158"/>
    </location>
</feature>
<dbReference type="EMBL" id="VJOY01000012">
    <property type="protein sequence ID" value="TRX73658.1"/>
    <property type="molecule type" value="Genomic_DNA"/>
</dbReference>
<evidence type="ECO:0000313" key="2">
    <source>
        <dbReference type="EMBL" id="TRX73658.1"/>
    </source>
</evidence>
<proteinExistence type="predicted"/>
<dbReference type="AlphaFoldDB" id="A0A553GVW4"/>
<accession>A0A553GVW4</accession>
<keyword evidence="3" id="KW-1185">Reference proteome</keyword>
<dbReference type="InterPro" id="IPR058534">
    <property type="entry name" value="YjdF"/>
</dbReference>
<sequence length="227" mass="24980">MNGEPAPRRFLLGWAGAFALVFVALGIAPFNRGDWLLENLLVVALGFALAYGHRRLALPRSAVVLLFAYLCLHELGAHFTYSRVPYDAGWQALGGDSLKASFGWRRNHFDRLVHFAYGLLLAHPLRCILLRLTPLRGFWSYFFVLDFILASSAIYELIEWVGGEFFGGDESAAFVGAQDDAWDAQKDMALAALGGLLALLAIAWRQRRAVTAPGRDCAPSLAGEPRA</sequence>
<reference evidence="2 3" key="1">
    <citation type="submission" date="2019-07" db="EMBL/GenBank/DDBJ databases">
        <title>Pseudomonas mangiferae sp. nov., isolated from bark of mango tree in Thailand.</title>
        <authorList>
            <person name="Srisuk N."/>
            <person name="Anurat P."/>
        </authorList>
    </citation>
    <scope>NUCLEOTIDE SEQUENCE [LARGE SCALE GENOMIC DNA]</scope>
    <source>
        <strain evidence="2 3">DMKU_BBB3-04</strain>
    </source>
</reference>
<keyword evidence="1" id="KW-1133">Transmembrane helix</keyword>
<feature type="transmembrane region" description="Helical" evidence="1">
    <location>
        <begin position="188"/>
        <end position="205"/>
    </location>
</feature>
<evidence type="ECO:0000256" key="1">
    <source>
        <dbReference type="SAM" id="Phobius"/>
    </source>
</evidence>
<dbReference type="Pfam" id="PF09997">
    <property type="entry name" value="DUF2238"/>
    <property type="match status" value="1"/>
</dbReference>